<gene>
    <name evidence="3" type="ORF">JMJ54_16620</name>
</gene>
<evidence type="ECO:0000259" key="2">
    <source>
        <dbReference type="Pfam" id="PF04366"/>
    </source>
</evidence>
<dbReference type="Pfam" id="PF04366">
    <property type="entry name" value="Ysc84"/>
    <property type="match status" value="1"/>
</dbReference>
<feature type="domain" description="Ysc84 actin-binding" evidence="2">
    <location>
        <begin position="110"/>
        <end position="200"/>
    </location>
</feature>
<dbReference type="Proteomes" id="UP000809431">
    <property type="component" value="Unassembled WGS sequence"/>
</dbReference>
<organism evidence="3 4">
    <name type="scientific">Jeongeupia naejangsanensis</name>
    <dbReference type="NCBI Taxonomy" id="613195"/>
    <lineage>
        <taxon>Bacteria</taxon>
        <taxon>Pseudomonadati</taxon>
        <taxon>Pseudomonadota</taxon>
        <taxon>Betaproteobacteria</taxon>
        <taxon>Neisseriales</taxon>
        <taxon>Chitinibacteraceae</taxon>
        <taxon>Jeongeupia</taxon>
    </lineage>
</organism>
<evidence type="ECO:0000256" key="1">
    <source>
        <dbReference type="SAM" id="SignalP"/>
    </source>
</evidence>
<reference evidence="3 4" key="1">
    <citation type="submission" date="2021-01" db="EMBL/GenBank/DDBJ databases">
        <title>Draft Genome Sequence and Polyhydroxyalkanoate Biosynthetic Potential of Jeongeupia naejangsanensis Type Strain DSM 24253.</title>
        <authorList>
            <person name="Turrini P."/>
            <person name="Artuso I."/>
            <person name="Lugli G.A."/>
            <person name="Frangipani E."/>
            <person name="Ventura M."/>
            <person name="Visca P."/>
        </authorList>
    </citation>
    <scope>NUCLEOTIDE SEQUENCE [LARGE SCALE GENOMIC DNA]</scope>
    <source>
        <strain evidence="3 4">DSM 24253</strain>
    </source>
</reference>
<keyword evidence="4" id="KW-1185">Reference proteome</keyword>
<feature type="signal peptide" evidence="1">
    <location>
        <begin position="1"/>
        <end position="22"/>
    </location>
</feature>
<evidence type="ECO:0000313" key="3">
    <source>
        <dbReference type="EMBL" id="MBM3117461.1"/>
    </source>
</evidence>
<dbReference type="InterPro" id="IPR007461">
    <property type="entry name" value="Ysc84_actin-binding"/>
</dbReference>
<feature type="chain" id="PRO_5045677368" description="Ysc84 actin-binding domain-containing protein" evidence="1">
    <location>
        <begin position="23"/>
        <end position="202"/>
    </location>
</feature>
<proteinExistence type="predicted"/>
<dbReference type="EMBL" id="JAESND010000010">
    <property type="protein sequence ID" value="MBM3117461.1"/>
    <property type="molecule type" value="Genomic_DNA"/>
</dbReference>
<dbReference type="RefSeq" id="WP_203539679.1">
    <property type="nucleotide sequence ID" value="NZ_JAESND010000010.1"/>
</dbReference>
<sequence length="202" mass="20749">MACKWLFPIALVGALAAQPVFAEAVSADAKPEGQAKAPSEQRAKIRQMASDTLADVYKAHPDAQATIAKSAGYAVFDTGGAMILFAGAGGGSGVAVSLPSKHETFMGVAQAKAGIGLGIKNSRLVLVFMSPKSFNKFITSGWAFSGDATAAAKANDKGLGLTGASMIAKDVYAYQFTENGLTAEATVAGSKYYVDKKLNSGK</sequence>
<protein>
    <recommendedName>
        <fullName evidence="2">Ysc84 actin-binding domain-containing protein</fullName>
    </recommendedName>
</protein>
<accession>A0ABS2BPB0</accession>
<evidence type="ECO:0000313" key="4">
    <source>
        <dbReference type="Proteomes" id="UP000809431"/>
    </source>
</evidence>
<comment type="caution">
    <text evidence="3">The sequence shown here is derived from an EMBL/GenBank/DDBJ whole genome shotgun (WGS) entry which is preliminary data.</text>
</comment>
<keyword evidence="1" id="KW-0732">Signal</keyword>
<name>A0ABS2BPB0_9NEIS</name>